<dbReference type="RefSeq" id="WP_012680795.1">
    <property type="nucleotide sequence ID" value="NC_012483.1"/>
</dbReference>
<feature type="domain" description="Terminase large subunit gp17-like C-terminal" evidence="3">
    <location>
        <begin position="296"/>
        <end position="478"/>
    </location>
</feature>
<feature type="signal peptide" evidence="2">
    <location>
        <begin position="1"/>
        <end position="19"/>
    </location>
</feature>
<dbReference type="Gene3D" id="3.30.420.240">
    <property type="match status" value="1"/>
</dbReference>
<dbReference type="OrthoDB" id="5827905at2"/>
<gene>
    <name evidence="4" type="ordered locus">ACP_0400</name>
</gene>
<protein>
    <submittedName>
        <fullName evidence="4">Putative bacteriophage portal protein</fullName>
    </submittedName>
</protein>
<keyword evidence="2" id="KW-0732">Signal</keyword>
<proteinExistence type="predicted"/>
<reference evidence="4 5" key="1">
    <citation type="journal article" date="2009" name="Appl. Environ. Microbiol.">
        <title>Three genomes from the phylum Acidobacteria provide insight into the lifestyles of these microorganisms in soils.</title>
        <authorList>
            <person name="Ward N.L."/>
            <person name="Challacombe J.F."/>
            <person name="Janssen P.H."/>
            <person name="Henrissat B."/>
            <person name="Coutinho P.M."/>
            <person name="Wu M."/>
            <person name="Xie G."/>
            <person name="Haft D.H."/>
            <person name="Sait M."/>
            <person name="Badger J."/>
            <person name="Barabote R.D."/>
            <person name="Bradley B."/>
            <person name="Brettin T.S."/>
            <person name="Brinkac L.M."/>
            <person name="Bruce D."/>
            <person name="Creasy T."/>
            <person name="Daugherty S.C."/>
            <person name="Davidsen T.M."/>
            <person name="DeBoy R.T."/>
            <person name="Detter J.C."/>
            <person name="Dodson R.J."/>
            <person name="Durkin A.S."/>
            <person name="Ganapathy A."/>
            <person name="Gwinn-Giglio M."/>
            <person name="Han C.S."/>
            <person name="Khouri H."/>
            <person name="Kiss H."/>
            <person name="Kothari S.P."/>
            <person name="Madupu R."/>
            <person name="Nelson K.E."/>
            <person name="Nelson W.C."/>
            <person name="Paulsen I."/>
            <person name="Penn K."/>
            <person name="Ren Q."/>
            <person name="Rosovitz M.J."/>
            <person name="Selengut J.D."/>
            <person name="Shrivastava S."/>
            <person name="Sullivan S.A."/>
            <person name="Tapia R."/>
            <person name="Thompson L.S."/>
            <person name="Watkins K.L."/>
            <person name="Yang Q."/>
            <person name="Yu C."/>
            <person name="Zafar N."/>
            <person name="Zhou L."/>
            <person name="Kuske C.R."/>
        </authorList>
    </citation>
    <scope>NUCLEOTIDE SEQUENCE [LARGE SCALE GENOMIC DNA]</scope>
    <source>
        <strain evidence="5">ATCC 51196 / DSM 11244 / BCRC 80197 / JCM 7670 / NBRC 15755 / NCIMB 13165 / 161</strain>
    </source>
</reference>
<evidence type="ECO:0000313" key="4">
    <source>
        <dbReference type="EMBL" id="ACO32683.1"/>
    </source>
</evidence>
<organism evidence="4 5">
    <name type="scientific">Acidobacterium capsulatum (strain ATCC 51196 / DSM 11244 / BCRC 80197 / JCM 7670 / NBRC 15755 / NCIMB 13165 / 161)</name>
    <dbReference type="NCBI Taxonomy" id="240015"/>
    <lineage>
        <taxon>Bacteria</taxon>
        <taxon>Pseudomonadati</taxon>
        <taxon>Acidobacteriota</taxon>
        <taxon>Terriglobia</taxon>
        <taxon>Terriglobales</taxon>
        <taxon>Acidobacteriaceae</taxon>
        <taxon>Acidobacterium</taxon>
    </lineage>
</organism>
<keyword evidence="1" id="KW-1188">Viral release from host cell</keyword>
<dbReference type="eggNOG" id="COG4373">
    <property type="taxonomic scope" value="Bacteria"/>
</dbReference>
<evidence type="ECO:0000256" key="2">
    <source>
        <dbReference type="SAM" id="SignalP"/>
    </source>
</evidence>
<dbReference type="Pfam" id="PF17289">
    <property type="entry name" value="Terminase_6C"/>
    <property type="match status" value="1"/>
</dbReference>
<sequence length="507" mass="55461">MGKKLLAATLALASVVPGAVPVRPEVPPALALRPYQVRWVQDEARFKIAVKSARIGFSFATALEAALDCLAHPNTTWTVLSASKAQSVEFIETCHRLIEVMTGTAELYHDEDWYDELGHIEAIQQRITFANGARIIALPANPRTARGYPGNAILDEFAHHEESYAIWAAITRQVALGHKVRVLSTPNGEQGKFYDLCKELGLTDGVAPENNFKIVKGWSIHWIDAPMAIADGCPINMDEMRQLIQDADIVNQEFYCVFLKSGGAWIPLDLIQRAESETATVEWPGGYAPRGRLFGGIDVGRFSNRTTFWVKEDLGDVLVTRMAMAIHEMPFPDQANLIAPWMKMTQVTAIDSTGMGIGLFDDLNKLCPGRVMGVNFAGSSRVRDEQKKKHAATSNVADGAVRLKVDLAVKLKKSFESGRERIPYSLDIRTEIQGVKRVATASGVTFDAPQVAIETGVAGGKKTKARAHADHFWGCALATYAAQSNVLALGMQTSSKRPSYSMTGGFQ</sequence>
<dbReference type="STRING" id="240015.ACP_0400"/>
<keyword evidence="5" id="KW-1185">Reference proteome</keyword>
<dbReference type="InParanoid" id="C1FA19"/>
<dbReference type="InterPro" id="IPR035421">
    <property type="entry name" value="Terminase_6C"/>
</dbReference>
<dbReference type="EMBL" id="CP001472">
    <property type="protein sequence ID" value="ACO32683.1"/>
    <property type="molecule type" value="Genomic_DNA"/>
</dbReference>
<evidence type="ECO:0000313" key="5">
    <source>
        <dbReference type="Proteomes" id="UP000002207"/>
    </source>
</evidence>
<dbReference type="HOGENOM" id="CLU_030701_1_0_0"/>
<dbReference type="Proteomes" id="UP000002207">
    <property type="component" value="Chromosome"/>
</dbReference>
<dbReference type="Pfam" id="PF03237">
    <property type="entry name" value="Terminase_6N"/>
    <property type="match status" value="1"/>
</dbReference>
<name>C1FA19_ACIC5</name>
<dbReference type="Gene3D" id="3.40.50.300">
    <property type="entry name" value="P-loop containing nucleotide triphosphate hydrolases"/>
    <property type="match status" value="1"/>
</dbReference>
<accession>C1FA19</accession>
<dbReference type="KEGG" id="aca:ACP_0400"/>
<evidence type="ECO:0000256" key="1">
    <source>
        <dbReference type="ARBA" id="ARBA00022612"/>
    </source>
</evidence>
<evidence type="ECO:0000259" key="3">
    <source>
        <dbReference type="Pfam" id="PF17289"/>
    </source>
</evidence>
<dbReference type="AlphaFoldDB" id="C1FA19"/>
<feature type="chain" id="PRO_5002909424" evidence="2">
    <location>
        <begin position="20"/>
        <end position="507"/>
    </location>
</feature>
<dbReference type="InterPro" id="IPR027417">
    <property type="entry name" value="P-loop_NTPase"/>
</dbReference>